<sequence length="86" mass="9466">MNLFMYSVRDALTGFMTPVLEQNDAVAMRNFSMSCDVARRDSSLMSWKPSDFSLYCIASFDSDTGILTPVNPVRLVCNGDSVGGNK</sequence>
<reference evidence="1" key="1">
    <citation type="submission" date="2022-02" db="EMBL/GenBank/DDBJ databases">
        <title>Towards deciphering the DNA virus diversity associated with rodent species in the families Cricetidae and Heteromyidae.</title>
        <authorList>
            <person name="Lund M."/>
            <person name="Larsen B.B."/>
            <person name="Gryseels S."/>
            <person name="Kraberger S."/>
            <person name="Rowsey D.M."/>
            <person name="Steger L."/>
            <person name="Yule K.M."/>
            <person name="Upham N.S."/>
            <person name="Worobey M."/>
            <person name="Van Doorslaer K."/>
            <person name="Varsani A."/>
        </authorList>
    </citation>
    <scope>NUCLEOTIDE SEQUENCE</scope>
    <source>
        <strain evidence="1">NeonRodF1_56</strain>
    </source>
</reference>
<organism evidence="1">
    <name type="scientific">Dipodfec virus RodF1_56</name>
    <dbReference type="NCBI Taxonomy" id="2929303"/>
    <lineage>
        <taxon>Viruses</taxon>
        <taxon>Monodnaviria</taxon>
        <taxon>Sangervirae</taxon>
        <taxon>Phixviricota</taxon>
        <taxon>Malgrandaviricetes</taxon>
        <taxon>Petitvirales</taxon>
        <taxon>Microviridae</taxon>
    </lineage>
</organism>
<evidence type="ECO:0000313" key="1">
    <source>
        <dbReference type="EMBL" id="UPW41959.1"/>
    </source>
</evidence>
<name>A0A976N2C6_9VIRU</name>
<dbReference type="Pfam" id="PF20577">
    <property type="entry name" value="Phage_ORF5"/>
    <property type="match status" value="1"/>
</dbReference>
<dbReference type="EMBL" id="OM869701">
    <property type="protein sequence ID" value="UPW41959.1"/>
    <property type="molecule type" value="Genomic_DNA"/>
</dbReference>
<dbReference type="InterPro" id="IPR046781">
    <property type="entry name" value="Phage_ORF5"/>
</dbReference>
<proteinExistence type="predicted"/>
<protein>
    <submittedName>
        <fullName evidence="1">Nonstructural protein</fullName>
    </submittedName>
</protein>
<accession>A0A976N2C6</accession>